<reference evidence="1 2" key="1">
    <citation type="submission" date="2016-09" db="EMBL/GenBank/DDBJ databases">
        <authorList>
            <person name="Capua I."/>
            <person name="De Benedictis P."/>
            <person name="Joannis T."/>
            <person name="Lombin L.H."/>
            <person name="Cattoli G."/>
        </authorList>
    </citation>
    <scope>NUCLEOTIDE SEQUENCE [LARGE SCALE GENOMIC DNA]</scope>
    <source>
        <strain evidence="1 2">GB001</strain>
    </source>
</reference>
<dbReference type="EMBL" id="FMIQ01000011">
    <property type="protein sequence ID" value="SCM51449.1"/>
    <property type="molecule type" value="Genomic_DNA"/>
</dbReference>
<accession>A0A1C6YXC7</accession>
<dbReference type="RefSeq" id="WP_072307731.1">
    <property type="nucleotide sequence ID" value="NZ_FMIQ01000011.1"/>
</dbReference>
<organism evidence="1 2">
    <name type="scientific">Hafnia alvei</name>
    <dbReference type="NCBI Taxonomy" id="569"/>
    <lineage>
        <taxon>Bacteria</taxon>
        <taxon>Pseudomonadati</taxon>
        <taxon>Pseudomonadota</taxon>
        <taxon>Gammaproteobacteria</taxon>
        <taxon>Enterobacterales</taxon>
        <taxon>Hafniaceae</taxon>
        <taxon>Hafnia</taxon>
    </lineage>
</organism>
<protein>
    <recommendedName>
        <fullName evidence="3">MoaD/ThiS family protein</fullName>
    </recommendedName>
</protein>
<dbReference type="OrthoDB" id="6607538at2"/>
<dbReference type="NCBIfam" id="NF040662">
    <property type="entry name" value="attach_TipJ_rel"/>
    <property type="match status" value="1"/>
</dbReference>
<evidence type="ECO:0000313" key="2">
    <source>
        <dbReference type="Proteomes" id="UP000094844"/>
    </source>
</evidence>
<dbReference type="AlphaFoldDB" id="A0A1C6YXC7"/>
<gene>
    <name evidence="1" type="ORF">BN1044_00911</name>
</gene>
<sequence>MALLEIQHLPGVPKERIDLPNGSNFYNWLEQQDFAKDIVIVINGKVADEETELSFELTELHRIQIFDQPRSIVSDILSPVFKLVTKVFSFLAPKPSFSTSADNNAKESPNNKLTGQTNIARTYQARPDIYGQVRSFPDLIQQSMFEFTGNIKYVTEWMNFGIGNYTVESVRYSESSLGAIAGASYQFYPPGTVIPEIIQGFEFDDVDGQEVLGPNEDNSEQVATATTNDVVSGTITGTSAAVKIVQSSDFDYFYDIPKPLPVQVTVNVTRHLASGDVTENVTFSASLDSATESDDGAVIDPVNYFTFQLSSINSPVEIPSGSTINNTIFTLTENKGNISGPYFAAIEGDELWVHLQAQLGKREGADFLIEYWAVNDDNDRISPKYSYSSYVFNASDSRADYIYGTFKFTPLYGKARYAFQLRKTNNSSDSNLLQIAEAHSVTRRKNVTYQNDTLVKVTVRATEQATSSRDRKYNALVTRHTISYDINTRTVDYTLRPSRSFADAVTHEWLVIGKQPADTIDLYELYSIYQSLPDPRLGYFDYTFDDEDTSLGNRVEAICNAGRVIAYWDDGVLTFARDERKEFPSAVFNRANLVSDEYKISYDMTMPGGYDGVEIEYVSPKTNKKTYIRYRITDTGIVEQAALSPLKISLSGCRNEYQAEDRALLEVNRLISSRMKMNMKTLADGEYVSPGEMIVVADTYDTNQQAGYIVARNGNNFDTSEQINFAGDMYVRVTDSIGNSTEKIRAYPRTDTKFGFTAEVPNITLNIFDGYNVQSPSRYVIATTAEMEAMRWRVSDKKPNSDGTFSLTCDEYFDAKPDYNV</sequence>
<evidence type="ECO:0008006" key="3">
    <source>
        <dbReference type="Google" id="ProtNLM"/>
    </source>
</evidence>
<evidence type="ECO:0000313" key="1">
    <source>
        <dbReference type="EMBL" id="SCM51449.1"/>
    </source>
</evidence>
<proteinExistence type="predicted"/>
<dbReference type="Proteomes" id="UP000094844">
    <property type="component" value="Unassembled WGS sequence"/>
</dbReference>
<name>A0A1C6YXC7_HAFAL</name>